<evidence type="ECO:0000313" key="2">
    <source>
        <dbReference type="Proteomes" id="UP001499843"/>
    </source>
</evidence>
<proteinExistence type="predicted"/>
<accession>A0ABN3CTX9</accession>
<dbReference type="SUPFAM" id="SSF52343">
    <property type="entry name" value="Ferredoxin reductase-like, C-terminal NADP-linked domain"/>
    <property type="match status" value="1"/>
</dbReference>
<name>A0ABN3CTX9_9ACTN</name>
<comment type="caution">
    <text evidence="1">The sequence shown here is derived from an EMBL/GenBank/DDBJ whole genome shotgun (WGS) entry which is preliminary data.</text>
</comment>
<reference evidence="1 2" key="1">
    <citation type="journal article" date="2019" name="Int. J. Syst. Evol. Microbiol.">
        <title>The Global Catalogue of Microorganisms (GCM) 10K type strain sequencing project: providing services to taxonomists for standard genome sequencing and annotation.</title>
        <authorList>
            <consortium name="The Broad Institute Genomics Platform"/>
            <consortium name="The Broad Institute Genome Sequencing Center for Infectious Disease"/>
            <person name="Wu L."/>
            <person name="Ma J."/>
        </authorList>
    </citation>
    <scope>NUCLEOTIDE SEQUENCE [LARGE SCALE GENOMIC DNA]</scope>
    <source>
        <strain evidence="1 2">JCM 16114</strain>
    </source>
</reference>
<organism evidence="1 2">
    <name type="scientific">Nonomuraea monospora</name>
    <dbReference type="NCBI Taxonomy" id="568818"/>
    <lineage>
        <taxon>Bacteria</taxon>
        <taxon>Bacillati</taxon>
        <taxon>Actinomycetota</taxon>
        <taxon>Actinomycetes</taxon>
        <taxon>Streptosporangiales</taxon>
        <taxon>Streptosporangiaceae</taxon>
        <taxon>Nonomuraea</taxon>
    </lineage>
</organism>
<dbReference type="Gene3D" id="3.40.50.80">
    <property type="entry name" value="Nucleotide-binding domain of ferredoxin-NADP reductase (FNR) module"/>
    <property type="match status" value="1"/>
</dbReference>
<gene>
    <name evidence="1" type="ORF">GCM10009850_083860</name>
</gene>
<sequence>MRDLTGKAATITGTDAENGRPARCGFRCPAGRAARGCTAHHRERLPGHAAPPAYVCGSAAFVQHAADLLTDLGCLPDDIRTERYG</sequence>
<dbReference type="RefSeq" id="WP_344487876.1">
    <property type="nucleotide sequence ID" value="NZ_BAAAQX010000029.1"/>
</dbReference>
<dbReference type="Proteomes" id="UP001499843">
    <property type="component" value="Unassembled WGS sequence"/>
</dbReference>
<evidence type="ECO:0000313" key="1">
    <source>
        <dbReference type="EMBL" id="GAA2212924.1"/>
    </source>
</evidence>
<protein>
    <submittedName>
        <fullName evidence="1">Uncharacterized protein</fullName>
    </submittedName>
</protein>
<dbReference type="InterPro" id="IPR039261">
    <property type="entry name" value="FNR_nucleotide-bd"/>
</dbReference>
<keyword evidence="2" id="KW-1185">Reference proteome</keyword>
<dbReference type="EMBL" id="BAAAQX010000029">
    <property type="protein sequence ID" value="GAA2212924.1"/>
    <property type="molecule type" value="Genomic_DNA"/>
</dbReference>